<sequence>MMKPIVDRGLAPRFLALASLASVLSVASAAGAQDQTEQQQCEQKCMDANDADNLQCRVDEEMQQKQLQDAAALSPDASAVPGSNAQQKTPGVFITEVDAYEESCLGFEGQAALSQCLDRCEAN</sequence>
<keyword evidence="1" id="KW-0732">Signal</keyword>
<dbReference type="EMBL" id="JAOVZR010000001">
    <property type="protein sequence ID" value="MCY0146593.1"/>
    <property type="molecule type" value="Genomic_DNA"/>
</dbReference>
<evidence type="ECO:0008006" key="4">
    <source>
        <dbReference type="Google" id="ProtNLM"/>
    </source>
</evidence>
<gene>
    <name evidence="2" type="ORF">OEG84_02390</name>
</gene>
<feature type="signal peptide" evidence="1">
    <location>
        <begin position="1"/>
        <end position="32"/>
    </location>
</feature>
<keyword evidence="3" id="KW-1185">Reference proteome</keyword>
<organism evidence="2 3">
    <name type="scientific">Hoeflea algicola</name>
    <dbReference type="NCBI Taxonomy" id="2983763"/>
    <lineage>
        <taxon>Bacteria</taxon>
        <taxon>Pseudomonadati</taxon>
        <taxon>Pseudomonadota</taxon>
        <taxon>Alphaproteobacteria</taxon>
        <taxon>Hyphomicrobiales</taxon>
        <taxon>Rhizobiaceae</taxon>
        <taxon>Hoeflea</taxon>
    </lineage>
</organism>
<proteinExistence type="predicted"/>
<comment type="caution">
    <text evidence="2">The sequence shown here is derived from an EMBL/GenBank/DDBJ whole genome shotgun (WGS) entry which is preliminary data.</text>
</comment>
<evidence type="ECO:0000313" key="2">
    <source>
        <dbReference type="EMBL" id="MCY0146593.1"/>
    </source>
</evidence>
<name>A0ABT3Z4A1_9HYPH</name>
<dbReference type="Proteomes" id="UP001073227">
    <property type="component" value="Unassembled WGS sequence"/>
</dbReference>
<accession>A0ABT3Z4A1</accession>
<evidence type="ECO:0000313" key="3">
    <source>
        <dbReference type="Proteomes" id="UP001073227"/>
    </source>
</evidence>
<feature type="chain" id="PRO_5045760534" description="Secreted protein" evidence="1">
    <location>
        <begin position="33"/>
        <end position="123"/>
    </location>
</feature>
<reference evidence="2" key="1">
    <citation type="submission" date="2022-10" db="EMBL/GenBank/DDBJ databases">
        <title>Hoeflea sp. G2-23, isolated from marine algae.</title>
        <authorList>
            <person name="Kristyanto S."/>
            <person name="Kim J.M."/>
            <person name="Jeon C.O."/>
        </authorList>
    </citation>
    <scope>NUCLEOTIDE SEQUENCE</scope>
    <source>
        <strain evidence="2">G2-23</strain>
    </source>
</reference>
<dbReference type="RefSeq" id="WP_267652250.1">
    <property type="nucleotide sequence ID" value="NZ_JAOVZR010000001.1"/>
</dbReference>
<evidence type="ECO:0000256" key="1">
    <source>
        <dbReference type="SAM" id="SignalP"/>
    </source>
</evidence>
<protein>
    <recommendedName>
        <fullName evidence="4">Secreted protein</fullName>
    </recommendedName>
</protein>